<dbReference type="KEGG" id="sle:sle_02450"/>
<organism evidence="2 3">
    <name type="scientific">Streptomyces leeuwenhoekii</name>
    <dbReference type="NCBI Taxonomy" id="1437453"/>
    <lineage>
        <taxon>Bacteria</taxon>
        <taxon>Bacillati</taxon>
        <taxon>Actinomycetota</taxon>
        <taxon>Actinomycetes</taxon>
        <taxon>Kitasatosporales</taxon>
        <taxon>Streptomycetaceae</taxon>
        <taxon>Streptomyces</taxon>
    </lineage>
</organism>
<evidence type="ECO:0000313" key="2">
    <source>
        <dbReference type="EMBL" id="CQR59707.1"/>
    </source>
</evidence>
<dbReference type="RefSeq" id="WP_157840698.1">
    <property type="nucleotide sequence ID" value="NZ_AZSD01000200.1"/>
</dbReference>
<protein>
    <submittedName>
        <fullName evidence="2">Uncharacterized protein</fullName>
    </submittedName>
</protein>
<dbReference type="EMBL" id="LN831790">
    <property type="protein sequence ID" value="CQR59707.1"/>
    <property type="molecule type" value="Genomic_DNA"/>
</dbReference>
<evidence type="ECO:0000313" key="3">
    <source>
        <dbReference type="Proteomes" id="UP000035016"/>
    </source>
</evidence>
<dbReference type="Proteomes" id="UP000035016">
    <property type="component" value="Chromosome Chromosome"/>
</dbReference>
<proteinExistence type="predicted"/>
<gene>
    <name evidence="2" type="primary">sle_02450</name>
</gene>
<dbReference type="AlphaFoldDB" id="A0A0F7VQJ2"/>
<accession>A0A0F7VQJ2</accession>
<sequence length="55" mass="5281">MTEGSGEDLTAVPAVPRHSPPADEGPDAAYGARAGVPVPVGSGDDPRGAAANGVI</sequence>
<feature type="region of interest" description="Disordered" evidence="1">
    <location>
        <begin position="1"/>
        <end position="55"/>
    </location>
</feature>
<name>A0A0F7VQJ2_STRLW</name>
<evidence type="ECO:0000256" key="1">
    <source>
        <dbReference type="SAM" id="MobiDB-lite"/>
    </source>
</evidence>
<reference evidence="2 3" key="1">
    <citation type="submission" date="2015-02" db="EMBL/GenBank/DDBJ databases">
        <authorList>
            <person name="Gomez-Escribano P.J."/>
        </authorList>
    </citation>
    <scope>NUCLEOTIDE SEQUENCE [LARGE SCALE GENOMIC DNA]</scope>
    <source>
        <strain evidence="3">C34 (DSM 42122 / NRRL B-24963)</strain>
    </source>
</reference>